<evidence type="ECO:0000313" key="7">
    <source>
        <dbReference type="Proteomes" id="UP000297288"/>
    </source>
</evidence>
<dbReference type="PANTHER" id="PTHR43278:SF4">
    <property type="entry name" value="NAD(P)H-DEPENDENT FMN-CONTAINING OXIDOREDUCTASE YWQN-RELATED"/>
    <property type="match status" value="1"/>
</dbReference>
<dbReference type="EMBL" id="FMYV01000002">
    <property type="protein sequence ID" value="SDC26543.1"/>
    <property type="molecule type" value="Genomic_DNA"/>
</dbReference>
<accession>A0A1G6K6J1</accession>
<dbReference type="STRING" id="28234.SAMN04488588_0756"/>
<dbReference type="EMBL" id="SRME01000002">
    <property type="protein sequence ID" value="TGG88439.1"/>
    <property type="molecule type" value="Genomic_DNA"/>
</dbReference>
<keyword evidence="6" id="KW-1185">Reference proteome</keyword>
<feature type="domain" description="NADPH-dependent FMN reductase-like" evidence="3">
    <location>
        <begin position="1"/>
        <end position="156"/>
    </location>
</feature>
<organism evidence="4 6">
    <name type="scientific">Geotoga petraea</name>
    <dbReference type="NCBI Taxonomy" id="28234"/>
    <lineage>
        <taxon>Bacteria</taxon>
        <taxon>Thermotogati</taxon>
        <taxon>Thermotogota</taxon>
        <taxon>Thermotogae</taxon>
        <taxon>Petrotogales</taxon>
        <taxon>Petrotogaceae</taxon>
        <taxon>Geotoga</taxon>
    </lineage>
</organism>
<dbReference type="Proteomes" id="UP000199322">
    <property type="component" value="Unassembled WGS sequence"/>
</dbReference>
<dbReference type="AlphaFoldDB" id="A0A1G6K6J1"/>
<name>A0A1G6K6J1_9BACT</name>
<dbReference type="InterPro" id="IPR005025">
    <property type="entry name" value="FMN_Rdtase-like_dom"/>
</dbReference>
<dbReference type="Gene3D" id="3.40.50.360">
    <property type="match status" value="1"/>
</dbReference>
<evidence type="ECO:0000313" key="5">
    <source>
        <dbReference type="EMBL" id="TGG88439.1"/>
    </source>
</evidence>
<dbReference type="OrthoDB" id="9790975at2"/>
<dbReference type="InterPro" id="IPR051796">
    <property type="entry name" value="ISF_SsuE-like"/>
</dbReference>
<dbReference type="Proteomes" id="UP000297288">
    <property type="component" value="Unassembled WGS sequence"/>
</dbReference>
<dbReference type="InterPro" id="IPR029039">
    <property type="entry name" value="Flavoprotein-like_sf"/>
</dbReference>
<evidence type="ECO:0000313" key="6">
    <source>
        <dbReference type="Proteomes" id="UP000199322"/>
    </source>
</evidence>
<reference evidence="5 7" key="2">
    <citation type="submission" date="2019-04" db="EMBL/GenBank/DDBJ databases">
        <title>Draft genome sequence data and analysis of a Fermenting Bacterium, Geotoga petraea strain HO-Geo1, isolated from heavy-oil petroleum reservoir in Russia.</title>
        <authorList>
            <person name="Grouzdev D.S."/>
            <person name="Semenova E.M."/>
            <person name="Sokolova D.S."/>
            <person name="Tourova T.P."/>
            <person name="Poltaraus A.B."/>
            <person name="Nazina T.N."/>
        </authorList>
    </citation>
    <scope>NUCLEOTIDE SEQUENCE [LARGE SCALE GENOMIC DNA]</scope>
    <source>
        <strain evidence="5 7">HO-Geo1</strain>
    </source>
</reference>
<protein>
    <submittedName>
        <fullName evidence="5">Flavodoxin family protein</fullName>
    </submittedName>
    <submittedName>
        <fullName evidence="4">Multimeric flavodoxin WrbA</fullName>
    </submittedName>
</protein>
<evidence type="ECO:0000256" key="2">
    <source>
        <dbReference type="ARBA" id="ARBA00022643"/>
    </source>
</evidence>
<sequence>MKVIAINGSPHKKGNTFEALNIVLEELKNENIDSEIIHVGNKKISGCLACNDCFKTRDEKCILKDDIVNESIQKMKAAEGILLASSVHYASIAGNMKAFLDRVFYTSGANKNLFRHKVGAALVAVRRAGGLPAFNELNNYLNYSEMVIPTSNYWNVIYGAKPGDIHQDEEGIQIMRILGKNMAWLLKVIDQSRINKPEVERKKSTNFIR</sequence>
<dbReference type="Pfam" id="PF03358">
    <property type="entry name" value="FMN_red"/>
    <property type="match status" value="1"/>
</dbReference>
<evidence type="ECO:0000256" key="1">
    <source>
        <dbReference type="ARBA" id="ARBA00022630"/>
    </source>
</evidence>
<keyword evidence="2" id="KW-0288">FMN</keyword>
<dbReference type="SUPFAM" id="SSF52218">
    <property type="entry name" value="Flavoproteins"/>
    <property type="match status" value="1"/>
</dbReference>
<proteinExistence type="predicted"/>
<gene>
    <name evidence="5" type="ORF">E4650_05185</name>
    <name evidence="4" type="ORF">SAMN04488588_0756</name>
</gene>
<evidence type="ECO:0000313" key="4">
    <source>
        <dbReference type="EMBL" id="SDC26543.1"/>
    </source>
</evidence>
<dbReference type="RefSeq" id="WP_091402936.1">
    <property type="nucleotide sequence ID" value="NZ_FMYV01000002.1"/>
</dbReference>
<reference evidence="4 6" key="1">
    <citation type="submission" date="2016-10" db="EMBL/GenBank/DDBJ databases">
        <authorList>
            <person name="de Groot N.N."/>
        </authorList>
    </citation>
    <scope>NUCLEOTIDE SEQUENCE [LARGE SCALE GENOMIC DNA]</scope>
    <source>
        <strain evidence="4 6">WG14</strain>
    </source>
</reference>
<keyword evidence="1" id="KW-0285">Flavoprotein</keyword>
<evidence type="ECO:0000259" key="3">
    <source>
        <dbReference type="Pfam" id="PF03358"/>
    </source>
</evidence>
<dbReference type="PANTHER" id="PTHR43278">
    <property type="entry name" value="NAD(P)H-DEPENDENT FMN-CONTAINING OXIDOREDUCTASE YWQN-RELATED"/>
    <property type="match status" value="1"/>
</dbReference>
<dbReference type="GO" id="GO:0016491">
    <property type="term" value="F:oxidoreductase activity"/>
    <property type="evidence" value="ECO:0007669"/>
    <property type="project" value="InterPro"/>
</dbReference>